<reference evidence="2 3" key="1">
    <citation type="submission" date="2020-08" db="EMBL/GenBank/DDBJ databases">
        <title>Sequencing the genomes of 1000 actinobacteria strains.</title>
        <authorList>
            <person name="Klenk H.-P."/>
        </authorList>
    </citation>
    <scope>NUCLEOTIDE SEQUENCE [LARGE SCALE GENOMIC DNA]</scope>
    <source>
        <strain evidence="2 3">DSM 45809</strain>
    </source>
</reference>
<feature type="compositionally biased region" description="Pro residues" evidence="1">
    <location>
        <begin position="181"/>
        <end position="204"/>
    </location>
</feature>
<evidence type="ECO:0000313" key="3">
    <source>
        <dbReference type="Proteomes" id="UP000546162"/>
    </source>
</evidence>
<dbReference type="AlphaFoldDB" id="A0A7W7H738"/>
<dbReference type="RefSeq" id="WP_185045430.1">
    <property type="nucleotide sequence ID" value="NZ_BAABFG010000005.1"/>
</dbReference>
<dbReference type="EMBL" id="JACHNB010000001">
    <property type="protein sequence ID" value="MBB4745149.1"/>
    <property type="molecule type" value="Genomic_DNA"/>
</dbReference>
<name>A0A7W7H738_9ACTN</name>
<gene>
    <name evidence="2" type="ORF">BJY16_008608</name>
</gene>
<proteinExistence type="predicted"/>
<feature type="region of interest" description="Disordered" evidence="1">
    <location>
        <begin position="87"/>
        <end position="211"/>
    </location>
</feature>
<feature type="compositionally biased region" description="Basic and acidic residues" evidence="1">
    <location>
        <begin position="95"/>
        <end position="137"/>
    </location>
</feature>
<evidence type="ECO:0000256" key="1">
    <source>
        <dbReference type="SAM" id="MobiDB-lite"/>
    </source>
</evidence>
<organism evidence="2 3">
    <name type="scientific">Actinoplanes octamycinicus</name>
    <dbReference type="NCBI Taxonomy" id="135948"/>
    <lineage>
        <taxon>Bacteria</taxon>
        <taxon>Bacillati</taxon>
        <taxon>Actinomycetota</taxon>
        <taxon>Actinomycetes</taxon>
        <taxon>Micromonosporales</taxon>
        <taxon>Micromonosporaceae</taxon>
        <taxon>Actinoplanes</taxon>
    </lineage>
</organism>
<dbReference type="Proteomes" id="UP000546162">
    <property type="component" value="Unassembled WGS sequence"/>
</dbReference>
<keyword evidence="3" id="KW-1185">Reference proteome</keyword>
<evidence type="ECO:0000313" key="2">
    <source>
        <dbReference type="EMBL" id="MBB4745149.1"/>
    </source>
</evidence>
<protein>
    <submittedName>
        <fullName evidence="2">Uncharacterized protein</fullName>
    </submittedName>
</protein>
<accession>A0A7W7H738</accession>
<sequence>MSRDGGGPRHAAEGAAFEYRVTDGVLRIVGPSEFVLQVSLDRVRDLLPRLREAVEPGSAWLDVVGVRLSGVSWEALLSDVERMAAAGAAGPEPAGRTRAEAPPEPVSRVRAEPLPEPVGRMRAEALPEPVSRVRSEPPPEPVIHGAWAGRPGEHAEQPEPEPPAASRVKVSEPDPVEETEPAPPAKPVEPPPAVPPVEPPPPVKGPDLSPVVHHDDWLLLWPLSDTVALSRGELLRPPGGP</sequence>
<comment type="caution">
    <text evidence="2">The sequence shown here is derived from an EMBL/GenBank/DDBJ whole genome shotgun (WGS) entry which is preliminary data.</text>
</comment>